<dbReference type="PANTHER" id="PTHR46401:SF2">
    <property type="entry name" value="GLYCOSYLTRANSFERASE WBBK-RELATED"/>
    <property type="match status" value="1"/>
</dbReference>
<keyword evidence="1 5" id="KW-0808">Transferase</keyword>
<evidence type="ECO:0000313" key="7">
    <source>
        <dbReference type="Proteomes" id="UP000466952"/>
    </source>
</evidence>
<evidence type="ECO:0000259" key="2">
    <source>
        <dbReference type="Pfam" id="PF00534"/>
    </source>
</evidence>
<organism evidence="5 6">
    <name type="scientific">Bacteroides uniformis</name>
    <dbReference type="NCBI Taxonomy" id="820"/>
    <lineage>
        <taxon>Bacteria</taxon>
        <taxon>Pseudomonadati</taxon>
        <taxon>Bacteroidota</taxon>
        <taxon>Bacteroidia</taxon>
        <taxon>Bacteroidales</taxon>
        <taxon>Bacteroidaceae</taxon>
        <taxon>Bacteroides</taxon>
    </lineage>
</organism>
<feature type="domain" description="Glycosyltransferase subfamily 4-like N-terminal" evidence="3">
    <location>
        <begin position="88"/>
        <end position="175"/>
    </location>
</feature>
<dbReference type="EMBL" id="WCTR01000005">
    <property type="protein sequence ID" value="KAB4213561.1"/>
    <property type="molecule type" value="Genomic_DNA"/>
</dbReference>
<feature type="domain" description="Glycosyl transferase family 1" evidence="2">
    <location>
        <begin position="189"/>
        <end position="340"/>
    </location>
</feature>
<evidence type="ECO:0000313" key="6">
    <source>
        <dbReference type="Proteomes" id="UP000462376"/>
    </source>
</evidence>
<sequence length="377" mass="43499">MIIGINMIALPAQSGGGPFRYFQMLLKKIAEYELIDVSFIIYKQKQISIEYLAVPSSLNVEYVDVPNLGFGIRRILFEQTLFYLYLKPLDVLYSYCTSMPLLARCKKVFTLHDVYYLTTKERYGFLQRTYLTWMTKLYCKLCDTVLTVSEFSYNEIRKYLKVPEDRLFITYNFIDNNTTDPKRPDKLEDVNGRKIDMDKPYFFYVGDLQPGKNIKGMVDGFVKYANTRSDIQLIIAGKSSSYGQEMSHYISNFDNVFYLGYLSRNDVNWLLKNCSGTVLLSFCEGFGIPPLEGFGYGKPALTSNMASLPEVVGRAGVKINPYKIDEIAFGFKTLEEQYLEYVQNIPEQLAKFSPIKSAESFMDALRINYKPYSCMNM</sequence>
<dbReference type="EMBL" id="WCTL01000005">
    <property type="protein sequence ID" value="KAB4237842.1"/>
    <property type="molecule type" value="Genomic_DNA"/>
</dbReference>
<comment type="caution">
    <text evidence="5">The sequence shown here is derived from an EMBL/GenBank/DDBJ whole genome shotgun (WGS) entry which is preliminary data.</text>
</comment>
<dbReference type="Gene3D" id="3.40.50.2000">
    <property type="entry name" value="Glycogen Phosphorylase B"/>
    <property type="match status" value="2"/>
</dbReference>
<dbReference type="PANTHER" id="PTHR46401">
    <property type="entry name" value="GLYCOSYLTRANSFERASE WBBK-RELATED"/>
    <property type="match status" value="1"/>
</dbReference>
<dbReference type="CDD" id="cd03809">
    <property type="entry name" value="GT4_MtfB-like"/>
    <property type="match status" value="1"/>
</dbReference>
<dbReference type="InterPro" id="IPR028098">
    <property type="entry name" value="Glyco_trans_4-like_N"/>
</dbReference>
<dbReference type="GO" id="GO:0009103">
    <property type="term" value="P:lipopolysaccharide biosynthetic process"/>
    <property type="evidence" value="ECO:0007669"/>
    <property type="project" value="TreeGrafter"/>
</dbReference>
<dbReference type="GeneID" id="29795366"/>
<name>A0A139JZ44_BACUN</name>
<evidence type="ECO:0000259" key="3">
    <source>
        <dbReference type="Pfam" id="PF13439"/>
    </source>
</evidence>
<gene>
    <name evidence="5" type="ORF">GAP47_07980</name>
    <name evidence="4" type="ORF">GAP55_08065</name>
</gene>
<proteinExistence type="predicted"/>
<dbReference type="Proteomes" id="UP000466952">
    <property type="component" value="Unassembled WGS sequence"/>
</dbReference>
<dbReference type="Pfam" id="PF00534">
    <property type="entry name" value="Glycos_transf_1"/>
    <property type="match status" value="1"/>
</dbReference>
<reference evidence="6 7" key="1">
    <citation type="journal article" date="2019" name="Nat. Med.">
        <title>A library of human gut bacterial isolates paired with longitudinal multiomics data enables mechanistic microbiome research.</title>
        <authorList>
            <person name="Poyet M."/>
            <person name="Groussin M."/>
            <person name="Gibbons S.M."/>
            <person name="Avila-Pacheco J."/>
            <person name="Jiang X."/>
            <person name="Kearney S.M."/>
            <person name="Perrotta A.R."/>
            <person name="Berdy B."/>
            <person name="Zhao S."/>
            <person name="Lieberman T.D."/>
            <person name="Swanson P.K."/>
            <person name="Smith M."/>
            <person name="Roesemann S."/>
            <person name="Alexander J.E."/>
            <person name="Rich S.A."/>
            <person name="Livny J."/>
            <person name="Vlamakis H."/>
            <person name="Clish C."/>
            <person name="Bullock K."/>
            <person name="Deik A."/>
            <person name="Scott J."/>
            <person name="Pierce K.A."/>
            <person name="Xavier R.J."/>
            <person name="Alm E.J."/>
        </authorList>
    </citation>
    <scope>NUCLEOTIDE SEQUENCE [LARGE SCALE GENOMIC DNA]</scope>
    <source>
        <strain evidence="4 7">BIOML-A11</strain>
        <strain evidence="5 6">BIOML-A5</strain>
    </source>
</reference>
<dbReference type="AlphaFoldDB" id="A0A139JZ44"/>
<evidence type="ECO:0000256" key="1">
    <source>
        <dbReference type="ARBA" id="ARBA00022679"/>
    </source>
</evidence>
<protein>
    <submittedName>
        <fullName evidence="5">Glycosyltransferase family 4 protein</fullName>
    </submittedName>
</protein>
<evidence type="ECO:0000313" key="5">
    <source>
        <dbReference type="EMBL" id="KAB4237842.1"/>
    </source>
</evidence>
<evidence type="ECO:0000313" key="4">
    <source>
        <dbReference type="EMBL" id="KAB4213561.1"/>
    </source>
</evidence>
<dbReference type="GO" id="GO:0016757">
    <property type="term" value="F:glycosyltransferase activity"/>
    <property type="evidence" value="ECO:0007669"/>
    <property type="project" value="InterPro"/>
</dbReference>
<dbReference type="SUPFAM" id="SSF53756">
    <property type="entry name" value="UDP-Glycosyltransferase/glycogen phosphorylase"/>
    <property type="match status" value="1"/>
</dbReference>
<accession>A0A139JZ44</accession>
<dbReference type="InterPro" id="IPR001296">
    <property type="entry name" value="Glyco_trans_1"/>
</dbReference>
<dbReference type="Proteomes" id="UP000462376">
    <property type="component" value="Unassembled WGS sequence"/>
</dbReference>
<dbReference type="Pfam" id="PF13439">
    <property type="entry name" value="Glyco_transf_4"/>
    <property type="match status" value="1"/>
</dbReference>
<dbReference type="RefSeq" id="WP_005837271.1">
    <property type="nucleotide sequence ID" value="NZ_CAXSSZ010000015.1"/>
</dbReference>